<dbReference type="InterPro" id="IPR017900">
    <property type="entry name" value="4Fe4S_Fe_S_CS"/>
</dbReference>
<dbReference type="EC" id="1.4.1.13" evidence="2"/>
<dbReference type="GO" id="GO:0004355">
    <property type="term" value="F:glutamate synthase (NADPH) activity"/>
    <property type="evidence" value="ECO:0007669"/>
    <property type="project" value="UniProtKB-EC"/>
</dbReference>
<dbReference type="SUPFAM" id="SSF54862">
    <property type="entry name" value="4Fe-4S ferredoxins"/>
    <property type="match status" value="1"/>
</dbReference>
<sequence>MGSWPPEVKGTTSRFKRPLGKYKIIKRANCNNCGLCVKLCPCGVYKFIGKKVMPLREYRCIGFSCEGSEHYCVAQCPEKALMVIKNPTIEALGDYRWTSDLILSTWYQAETGNPPDYMEYKIGNSGGGFDRLRFSFEFENQNFSLKEDVSTTIDLNRRNDGRPQVTISVPWYGGGMSFGSVSLTTMLARAKACMEWNTFTCTGEGGYPEALIPYKDHVITQVATGLFGVREETIKRARIVEFKYAQGAKPGLGGHLLGDKVTPDVARMRESV</sequence>
<feature type="non-terminal residue" evidence="8">
    <location>
        <position position="272"/>
    </location>
</feature>
<dbReference type="PROSITE" id="PS51379">
    <property type="entry name" value="4FE4S_FER_2"/>
    <property type="match status" value="1"/>
</dbReference>
<feature type="domain" description="4Fe-4S ferredoxin-type" evidence="7">
    <location>
        <begin position="21"/>
        <end position="50"/>
    </location>
</feature>
<dbReference type="Pfam" id="PF01645">
    <property type="entry name" value="Glu_synthase"/>
    <property type="match status" value="1"/>
</dbReference>
<name>A0A7V1N2A6_DESA2</name>
<keyword evidence="3" id="KW-0479">Metal-binding</keyword>
<evidence type="ECO:0000256" key="4">
    <source>
        <dbReference type="ARBA" id="ARBA00023004"/>
    </source>
</evidence>
<evidence type="ECO:0000256" key="6">
    <source>
        <dbReference type="ARBA" id="ARBA00048151"/>
    </source>
</evidence>
<reference evidence="8" key="1">
    <citation type="journal article" date="2020" name="mSystems">
        <title>Genome- and Community-Level Interaction Insights into Carbon Utilization and Element Cycling Functions of Hydrothermarchaeota in Hydrothermal Sediment.</title>
        <authorList>
            <person name="Zhou Z."/>
            <person name="Liu Y."/>
            <person name="Xu W."/>
            <person name="Pan J."/>
            <person name="Luo Z.H."/>
            <person name="Li M."/>
        </authorList>
    </citation>
    <scope>NUCLEOTIDE SEQUENCE [LARGE SCALE GENOMIC DNA]</scope>
    <source>
        <strain evidence="8">HyVt-45</strain>
    </source>
</reference>
<evidence type="ECO:0000256" key="1">
    <source>
        <dbReference type="ARBA" id="ARBA00009716"/>
    </source>
</evidence>
<comment type="similarity">
    <text evidence="1">Belongs to the glutamate synthase family.</text>
</comment>
<evidence type="ECO:0000256" key="2">
    <source>
        <dbReference type="ARBA" id="ARBA00012079"/>
    </source>
</evidence>
<dbReference type="PANTHER" id="PTHR43819:SF1">
    <property type="entry name" value="ARCHAEAL-TYPE GLUTAMATE SYNTHASE [NADPH]"/>
    <property type="match status" value="1"/>
</dbReference>
<keyword evidence="4" id="KW-0408">Iron</keyword>
<dbReference type="AlphaFoldDB" id="A0A7V1N2A6"/>
<comment type="catalytic activity">
    <reaction evidence="6">
        <text>2 L-glutamate + NADP(+) = L-glutamine + 2-oxoglutarate + NADPH + H(+)</text>
        <dbReference type="Rhea" id="RHEA:15501"/>
        <dbReference type="ChEBI" id="CHEBI:15378"/>
        <dbReference type="ChEBI" id="CHEBI:16810"/>
        <dbReference type="ChEBI" id="CHEBI:29985"/>
        <dbReference type="ChEBI" id="CHEBI:57783"/>
        <dbReference type="ChEBI" id="CHEBI:58349"/>
        <dbReference type="ChEBI" id="CHEBI:58359"/>
        <dbReference type="EC" id="1.4.1.13"/>
    </reaction>
</comment>
<dbReference type="Gene3D" id="3.20.20.70">
    <property type="entry name" value="Aldolase class I"/>
    <property type="match status" value="1"/>
</dbReference>
<keyword evidence="5" id="KW-0411">Iron-sulfur</keyword>
<evidence type="ECO:0000259" key="7">
    <source>
        <dbReference type="PROSITE" id="PS51379"/>
    </source>
</evidence>
<protein>
    <recommendedName>
        <fullName evidence="2">glutamate synthase (NADPH)</fullName>
        <ecNumber evidence="2">1.4.1.13</ecNumber>
    </recommendedName>
</protein>
<dbReference type="EMBL" id="DRKW01000070">
    <property type="protein sequence ID" value="HEB73837.1"/>
    <property type="molecule type" value="Genomic_DNA"/>
</dbReference>
<dbReference type="PANTHER" id="PTHR43819">
    <property type="entry name" value="ARCHAEAL-TYPE GLUTAMATE SYNTHASE [NADPH]"/>
    <property type="match status" value="1"/>
</dbReference>
<dbReference type="GO" id="GO:0051536">
    <property type="term" value="F:iron-sulfur cluster binding"/>
    <property type="evidence" value="ECO:0007669"/>
    <property type="project" value="UniProtKB-KW"/>
</dbReference>
<gene>
    <name evidence="8" type="ORF">ENJ03_01270</name>
</gene>
<proteinExistence type="inferred from homology"/>
<dbReference type="SUPFAM" id="SSF51395">
    <property type="entry name" value="FMN-linked oxidoreductases"/>
    <property type="match status" value="1"/>
</dbReference>
<dbReference type="InterPro" id="IPR002932">
    <property type="entry name" value="Glu_synthdom"/>
</dbReference>
<organism evidence="8">
    <name type="scientific">Desulfofervidus auxilii</name>
    <dbReference type="NCBI Taxonomy" id="1621989"/>
    <lineage>
        <taxon>Bacteria</taxon>
        <taxon>Pseudomonadati</taxon>
        <taxon>Thermodesulfobacteriota</taxon>
        <taxon>Candidatus Desulfofervidia</taxon>
        <taxon>Candidatus Desulfofervidales</taxon>
        <taxon>Candidatus Desulfofervidaceae</taxon>
        <taxon>Candidatus Desulfofervidus</taxon>
    </lineage>
</organism>
<evidence type="ECO:0000313" key="8">
    <source>
        <dbReference type="EMBL" id="HEB73837.1"/>
    </source>
</evidence>
<dbReference type="PROSITE" id="PS00198">
    <property type="entry name" value="4FE4S_FER_1"/>
    <property type="match status" value="1"/>
</dbReference>
<comment type="caution">
    <text evidence="8">The sequence shown here is derived from an EMBL/GenBank/DDBJ whole genome shotgun (WGS) entry which is preliminary data.</text>
</comment>
<dbReference type="Gene3D" id="3.30.70.20">
    <property type="match status" value="1"/>
</dbReference>
<evidence type="ECO:0000256" key="3">
    <source>
        <dbReference type="ARBA" id="ARBA00022723"/>
    </source>
</evidence>
<dbReference type="InterPro" id="IPR017896">
    <property type="entry name" value="4Fe4S_Fe-S-bd"/>
</dbReference>
<dbReference type="GO" id="GO:0006537">
    <property type="term" value="P:glutamate biosynthetic process"/>
    <property type="evidence" value="ECO:0007669"/>
    <property type="project" value="InterPro"/>
</dbReference>
<dbReference type="GO" id="GO:0046872">
    <property type="term" value="F:metal ion binding"/>
    <property type="evidence" value="ECO:0007669"/>
    <property type="project" value="UniProtKB-KW"/>
</dbReference>
<dbReference type="InterPro" id="IPR013785">
    <property type="entry name" value="Aldolase_TIM"/>
</dbReference>
<dbReference type="Proteomes" id="UP000886268">
    <property type="component" value="Unassembled WGS sequence"/>
</dbReference>
<evidence type="ECO:0000256" key="5">
    <source>
        <dbReference type="ARBA" id="ARBA00023014"/>
    </source>
</evidence>
<accession>A0A7V1N2A6</accession>